<feature type="transmembrane region" description="Helical" evidence="1">
    <location>
        <begin position="301"/>
        <end position="327"/>
    </location>
</feature>
<feature type="transmembrane region" description="Helical" evidence="1">
    <location>
        <begin position="246"/>
        <end position="272"/>
    </location>
</feature>
<evidence type="ECO:0000313" key="2">
    <source>
        <dbReference type="EMBL" id="KAI6645783.1"/>
    </source>
</evidence>
<comment type="caution">
    <text evidence="2">The sequence shown here is derived from an EMBL/GenBank/DDBJ whole genome shotgun (WGS) entry which is preliminary data.</text>
</comment>
<sequence>MLQPLIPYICGTIFHIIIVVTNFVSLIFSLGWVGFILVKISKIRLILRRLELLTQEPETAKILDELQTKKNKNYFFLSTTLLEASHVSLRLMTFAISTYFDFEPSAKCDWVEDYKAYDFITSKQPYQFIWISLSHCLVLSLMTTLIMTILSIRESYSYFPRCFKWVWRWAYIGMLQFIICWALLISPYTGLAGSSLYIVCMAIDFVALIAAGRKLYAILVMRLLDLQFEPLEWSRMYRGMTIFRRVSSVFIVTLFFYLIGVLCAHLGIWVALSPCYFSKFFSIHFRFTKQKVQYILDVASIIWLIDYIAVIQFDLVLIVVNIAYIVYSRLNYRDVNQETRSVIARYREHVISTRRSF</sequence>
<evidence type="ECO:0000256" key="1">
    <source>
        <dbReference type="SAM" id="Phobius"/>
    </source>
</evidence>
<evidence type="ECO:0000313" key="3">
    <source>
        <dbReference type="Proteomes" id="UP001165289"/>
    </source>
</evidence>
<organism evidence="2 3">
    <name type="scientific">Oopsacas minuta</name>
    <dbReference type="NCBI Taxonomy" id="111878"/>
    <lineage>
        <taxon>Eukaryota</taxon>
        <taxon>Metazoa</taxon>
        <taxon>Porifera</taxon>
        <taxon>Hexactinellida</taxon>
        <taxon>Hexasterophora</taxon>
        <taxon>Lyssacinosida</taxon>
        <taxon>Leucopsacidae</taxon>
        <taxon>Oopsacas</taxon>
    </lineage>
</organism>
<keyword evidence="3" id="KW-1185">Reference proteome</keyword>
<proteinExistence type="predicted"/>
<keyword evidence="1" id="KW-0812">Transmembrane</keyword>
<keyword evidence="1" id="KW-1133">Transmembrane helix</keyword>
<feature type="transmembrane region" description="Helical" evidence="1">
    <location>
        <begin position="12"/>
        <end position="38"/>
    </location>
</feature>
<protein>
    <submittedName>
        <fullName evidence="2">Uncharacterized protein</fullName>
    </submittedName>
</protein>
<name>A0AAV7JAP4_9METZ</name>
<feature type="transmembrane region" description="Helical" evidence="1">
    <location>
        <begin position="128"/>
        <end position="153"/>
    </location>
</feature>
<dbReference type="EMBL" id="JAKMXF010000365">
    <property type="protein sequence ID" value="KAI6645783.1"/>
    <property type="molecule type" value="Genomic_DNA"/>
</dbReference>
<reference evidence="2 3" key="1">
    <citation type="journal article" date="2023" name="BMC Biol.">
        <title>The compact genome of the sponge Oopsacas minuta (Hexactinellida) is lacking key metazoan core genes.</title>
        <authorList>
            <person name="Santini S."/>
            <person name="Schenkelaars Q."/>
            <person name="Jourda C."/>
            <person name="Duchesne M."/>
            <person name="Belahbib H."/>
            <person name="Rocher C."/>
            <person name="Selva M."/>
            <person name="Riesgo A."/>
            <person name="Vervoort M."/>
            <person name="Leys S.P."/>
            <person name="Kodjabachian L."/>
            <person name="Le Bivic A."/>
            <person name="Borchiellini C."/>
            <person name="Claverie J.M."/>
            <person name="Renard E."/>
        </authorList>
    </citation>
    <scope>NUCLEOTIDE SEQUENCE [LARGE SCALE GENOMIC DNA]</scope>
    <source>
        <strain evidence="2">SPO-2</strain>
    </source>
</reference>
<keyword evidence="1" id="KW-0472">Membrane</keyword>
<feature type="transmembrane region" description="Helical" evidence="1">
    <location>
        <begin position="191"/>
        <end position="212"/>
    </location>
</feature>
<dbReference type="AlphaFoldDB" id="A0AAV7JAP4"/>
<feature type="transmembrane region" description="Helical" evidence="1">
    <location>
        <begin position="165"/>
        <end position="185"/>
    </location>
</feature>
<gene>
    <name evidence="2" type="ORF">LOD99_13046</name>
</gene>
<accession>A0AAV7JAP4</accession>
<dbReference type="Proteomes" id="UP001165289">
    <property type="component" value="Unassembled WGS sequence"/>
</dbReference>
<feature type="transmembrane region" description="Helical" evidence="1">
    <location>
        <begin position="74"/>
        <end position="96"/>
    </location>
</feature>